<reference evidence="8" key="1">
    <citation type="submission" date="2019-12" db="EMBL/GenBank/DDBJ databases">
        <authorList>
            <person name="Cremers G."/>
        </authorList>
    </citation>
    <scope>NUCLEOTIDE SEQUENCE</scope>
    <source>
        <strain evidence="8">Mbul1</strain>
    </source>
</reference>
<evidence type="ECO:0000256" key="7">
    <source>
        <dbReference type="SAM" id="Phobius"/>
    </source>
</evidence>
<keyword evidence="2" id="KW-1003">Cell membrane</keyword>
<feature type="transmembrane region" description="Helical" evidence="7">
    <location>
        <begin position="145"/>
        <end position="169"/>
    </location>
</feature>
<keyword evidence="3 7" id="KW-0812">Transmembrane</keyword>
<proteinExistence type="predicted"/>
<comment type="subcellular location">
    <subcellularLocation>
        <location evidence="1">Cell membrane</location>
        <topology evidence="1">Multi-pass membrane protein</topology>
    </subcellularLocation>
</comment>
<organism evidence="8">
    <name type="scientific">Methylobacterium bullatum</name>
    <dbReference type="NCBI Taxonomy" id="570505"/>
    <lineage>
        <taxon>Bacteria</taxon>
        <taxon>Pseudomonadati</taxon>
        <taxon>Pseudomonadota</taxon>
        <taxon>Alphaproteobacteria</taxon>
        <taxon>Hyphomicrobiales</taxon>
        <taxon>Methylobacteriaceae</taxon>
        <taxon>Methylobacterium</taxon>
    </lineage>
</organism>
<evidence type="ECO:0000313" key="8">
    <source>
        <dbReference type="EMBL" id="CAA2105875.1"/>
    </source>
</evidence>
<dbReference type="InterPro" id="IPR001123">
    <property type="entry name" value="LeuE-type"/>
</dbReference>
<dbReference type="GO" id="GO:0005886">
    <property type="term" value="C:plasma membrane"/>
    <property type="evidence" value="ECO:0007669"/>
    <property type="project" value="UniProtKB-SubCell"/>
</dbReference>
<feature type="region of interest" description="Disordered" evidence="6">
    <location>
        <begin position="206"/>
        <end position="225"/>
    </location>
</feature>
<dbReference type="GO" id="GO:0015171">
    <property type="term" value="F:amino acid transmembrane transporter activity"/>
    <property type="evidence" value="ECO:0007669"/>
    <property type="project" value="TreeGrafter"/>
</dbReference>
<feature type="transmembrane region" description="Helical" evidence="7">
    <location>
        <begin position="35"/>
        <end position="58"/>
    </location>
</feature>
<dbReference type="PANTHER" id="PTHR30086:SF20">
    <property type="entry name" value="ARGININE EXPORTER PROTEIN ARGO-RELATED"/>
    <property type="match status" value="1"/>
</dbReference>
<feature type="compositionally biased region" description="Basic and acidic residues" evidence="6">
    <location>
        <begin position="212"/>
        <end position="225"/>
    </location>
</feature>
<protein>
    <recommendedName>
        <fullName evidence="9">Threonine efflux protein</fullName>
    </recommendedName>
</protein>
<evidence type="ECO:0000256" key="4">
    <source>
        <dbReference type="ARBA" id="ARBA00022989"/>
    </source>
</evidence>
<dbReference type="EMBL" id="LR743504">
    <property type="protein sequence ID" value="CAA2105875.1"/>
    <property type="molecule type" value="Genomic_DNA"/>
</dbReference>
<name>A0A679JDP1_9HYPH</name>
<evidence type="ECO:0000256" key="2">
    <source>
        <dbReference type="ARBA" id="ARBA00022475"/>
    </source>
</evidence>
<evidence type="ECO:0008006" key="9">
    <source>
        <dbReference type="Google" id="ProtNLM"/>
    </source>
</evidence>
<gene>
    <name evidence="8" type="ORF">MBUL_03407</name>
</gene>
<accession>A0A679JDP1</accession>
<keyword evidence="4 7" id="KW-1133">Transmembrane helix</keyword>
<dbReference type="PANTHER" id="PTHR30086">
    <property type="entry name" value="ARGININE EXPORTER PROTEIN ARGO"/>
    <property type="match status" value="1"/>
</dbReference>
<evidence type="ECO:0000256" key="6">
    <source>
        <dbReference type="SAM" id="MobiDB-lite"/>
    </source>
</evidence>
<feature type="transmembrane region" description="Helical" evidence="7">
    <location>
        <begin position="65"/>
        <end position="88"/>
    </location>
</feature>
<dbReference type="AlphaFoldDB" id="A0A679JDP1"/>
<evidence type="ECO:0000256" key="5">
    <source>
        <dbReference type="ARBA" id="ARBA00023136"/>
    </source>
</evidence>
<sequence length="225" mass="22690">MSTIAASMLAGAGIGLSIAAPIGPTSMLCIQRTLAAGLLAGLSTGLGVATVHLSYGILAAGWGTAFVAAAWSDAALLSLASGLVLLAFSVRVLRHVPVPGTGGEAKRTFASAYCEAVGFGFLNPLTPILFAATTPSVLGHVSAPVPALVAGIFLGSLGWWIALSTTVSLLRRRVTFRSLNLANKVAGLLIAVLAVGMLGKGAATLRPSSPDRGAEPIEVRHEDPG</sequence>
<evidence type="ECO:0000256" key="3">
    <source>
        <dbReference type="ARBA" id="ARBA00022692"/>
    </source>
</evidence>
<evidence type="ECO:0000256" key="1">
    <source>
        <dbReference type="ARBA" id="ARBA00004651"/>
    </source>
</evidence>
<dbReference type="Pfam" id="PF01810">
    <property type="entry name" value="LysE"/>
    <property type="match status" value="1"/>
</dbReference>
<feature type="transmembrane region" description="Helical" evidence="7">
    <location>
        <begin position="181"/>
        <end position="199"/>
    </location>
</feature>
<keyword evidence="5 7" id="KW-0472">Membrane</keyword>